<gene>
    <name evidence="3" type="ORF">JQX14_16730</name>
</gene>
<dbReference type="Proteomes" id="UP000809337">
    <property type="component" value="Unassembled WGS sequence"/>
</dbReference>
<evidence type="ECO:0000313" key="4">
    <source>
        <dbReference type="Proteomes" id="UP000809337"/>
    </source>
</evidence>
<organism evidence="3 4">
    <name type="scientific">Pseudosulfitobacter pseudonitzschiae</name>
    <dbReference type="NCBI Taxonomy" id="1402135"/>
    <lineage>
        <taxon>Bacteria</taxon>
        <taxon>Pseudomonadati</taxon>
        <taxon>Pseudomonadota</taxon>
        <taxon>Alphaproteobacteria</taxon>
        <taxon>Rhodobacterales</taxon>
        <taxon>Roseobacteraceae</taxon>
        <taxon>Pseudosulfitobacter</taxon>
    </lineage>
</organism>
<dbReference type="Gene3D" id="3.40.1350.10">
    <property type="match status" value="1"/>
</dbReference>
<name>A0A9Q2S1H3_9RHOB</name>
<evidence type="ECO:0000256" key="2">
    <source>
        <dbReference type="HAMAP-Rule" id="MF_00048"/>
    </source>
</evidence>
<dbReference type="AlphaFoldDB" id="A0A9Q2S1H3"/>
<dbReference type="PANTHER" id="PTHR34039">
    <property type="entry name" value="UPF0102 PROTEIN YRAN"/>
    <property type="match status" value="1"/>
</dbReference>
<dbReference type="PANTHER" id="PTHR34039:SF1">
    <property type="entry name" value="UPF0102 PROTEIN YRAN"/>
    <property type="match status" value="1"/>
</dbReference>
<dbReference type="EMBL" id="JAFBWN010000013">
    <property type="protein sequence ID" value="MBM2356202.1"/>
    <property type="molecule type" value="Genomic_DNA"/>
</dbReference>
<comment type="similarity">
    <text evidence="1 2">Belongs to the UPF0102 family.</text>
</comment>
<dbReference type="InterPro" id="IPR011856">
    <property type="entry name" value="tRNA_endonuc-like_dom_sf"/>
</dbReference>
<accession>A0A9Q2S1H3</accession>
<dbReference type="InterPro" id="IPR003509">
    <property type="entry name" value="UPF0102_YraN-like"/>
</dbReference>
<sequence length="151" mass="16585">MDQLAFDFTPIPAVTAAAVAVPAVRPAATDRRRLRGAMAYQAGASAEMRVSIVYERRGFPVVQHRWRGKGGEIDLIAQDGDGLVFIEVKQSKTFDRAAARLTAAQMRRIYASAEEYLGRMPRGSLTEVRFDVALVNGQGETRIIENAFGLD</sequence>
<dbReference type="RefSeq" id="WP_231035000.1">
    <property type="nucleotide sequence ID" value="NZ_JAJNGX010000013.1"/>
</dbReference>
<comment type="caution">
    <text evidence="3">The sequence shown here is derived from an EMBL/GenBank/DDBJ whole genome shotgun (WGS) entry which is preliminary data.</text>
</comment>
<dbReference type="Pfam" id="PF02021">
    <property type="entry name" value="UPF0102"/>
    <property type="match status" value="1"/>
</dbReference>
<evidence type="ECO:0000256" key="1">
    <source>
        <dbReference type="ARBA" id="ARBA00006738"/>
    </source>
</evidence>
<dbReference type="InterPro" id="IPR011335">
    <property type="entry name" value="Restrct_endonuc-II-like"/>
</dbReference>
<dbReference type="HAMAP" id="MF_00048">
    <property type="entry name" value="UPF0102"/>
    <property type="match status" value="1"/>
</dbReference>
<dbReference type="SUPFAM" id="SSF52980">
    <property type="entry name" value="Restriction endonuclease-like"/>
    <property type="match status" value="1"/>
</dbReference>
<reference evidence="3" key="1">
    <citation type="submission" date="2021-01" db="EMBL/GenBank/DDBJ databases">
        <title>Diatom-associated Roseobacters Show Island Model of Population Structure.</title>
        <authorList>
            <person name="Qu L."/>
            <person name="Feng X."/>
            <person name="Chen Y."/>
            <person name="Li L."/>
            <person name="Wang X."/>
            <person name="Hu Z."/>
            <person name="Wang H."/>
            <person name="Luo H."/>
        </authorList>
    </citation>
    <scope>NUCLEOTIDE SEQUENCE</scope>
    <source>
        <strain evidence="3">SM26-45</strain>
    </source>
</reference>
<proteinExistence type="inferred from homology"/>
<evidence type="ECO:0000313" key="3">
    <source>
        <dbReference type="EMBL" id="MBM2356202.1"/>
    </source>
</evidence>
<dbReference type="GO" id="GO:0003676">
    <property type="term" value="F:nucleic acid binding"/>
    <property type="evidence" value="ECO:0007669"/>
    <property type="project" value="InterPro"/>
</dbReference>
<protein>
    <recommendedName>
        <fullName evidence="2">UPF0102 protein JQX14_16730</fullName>
    </recommendedName>
</protein>